<dbReference type="RefSeq" id="WP_135121680.1">
    <property type="nucleotide sequence ID" value="NZ_SPQZ01000009.1"/>
</dbReference>
<dbReference type="EMBL" id="SPQZ01000009">
    <property type="protein sequence ID" value="TFV94870.1"/>
    <property type="molecule type" value="Genomic_DNA"/>
</dbReference>
<evidence type="ECO:0000313" key="1">
    <source>
        <dbReference type="EMBL" id="TFV94870.1"/>
    </source>
</evidence>
<gene>
    <name evidence="1" type="ORF">E4M00_17095</name>
</gene>
<accession>A0A4Y9QRF4</accession>
<reference evidence="1 2" key="1">
    <citation type="journal article" date="2018" name="J. Microbiol.">
        <title>Leifsonia flava sp. nov., a novel actinobacterium isolated from the rhizosphere of Aquilegia viridiflora.</title>
        <authorList>
            <person name="Cai Y."/>
            <person name="Tao W.Z."/>
            <person name="Ma Y.J."/>
            <person name="Cheng J."/>
            <person name="Zhang M.Y."/>
            <person name="Zhang Y.X."/>
        </authorList>
    </citation>
    <scope>NUCLEOTIDE SEQUENCE [LARGE SCALE GENOMIC DNA]</scope>
    <source>
        <strain evidence="1 2">SYP-B2174</strain>
    </source>
</reference>
<sequence length="90" mass="9881">MKWHPILAATEPEPGIWVLIDAQDHAYGRVAVVRVDGAVRFRAGFRGELLGYGTTLRGACERVHYAFIRSHGPAPFQGYPDFKARGNASG</sequence>
<proteinExistence type="predicted"/>
<organism evidence="1 2">
    <name type="scientific">Orlajensenia leifsoniae</name>
    <dbReference type="NCBI Taxonomy" id="2561933"/>
    <lineage>
        <taxon>Bacteria</taxon>
        <taxon>Bacillati</taxon>
        <taxon>Actinomycetota</taxon>
        <taxon>Actinomycetes</taxon>
        <taxon>Micrococcales</taxon>
        <taxon>Microbacteriaceae</taxon>
        <taxon>Orlajensenia</taxon>
    </lineage>
</organism>
<name>A0A4Y9QRF4_9MICO</name>
<dbReference type="AlphaFoldDB" id="A0A4Y9QRF4"/>
<keyword evidence="2" id="KW-1185">Reference proteome</keyword>
<comment type="caution">
    <text evidence="1">The sequence shown here is derived from an EMBL/GenBank/DDBJ whole genome shotgun (WGS) entry which is preliminary data.</text>
</comment>
<evidence type="ECO:0000313" key="2">
    <source>
        <dbReference type="Proteomes" id="UP000298127"/>
    </source>
</evidence>
<protein>
    <submittedName>
        <fullName evidence="1">Uncharacterized protein</fullName>
    </submittedName>
</protein>
<dbReference type="Proteomes" id="UP000298127">
    <property type="component" value="Unassembled WGS sequence"/>
</dbReference>